<proteinExistence type="inferred from homology"/>
<evidence type="ECO:0000259" key="16">
    <source>
        <dbReference type="Pfam" id="PF11838"/>
    </source>
</evidence>
<evidence type="ECO:0000259" key="15">
    <source>
        <dbReference type="Pfam" id="PF01433"/>
    </source>
</evidence>
<evidence type="ECO:0000256" key="4">
    <source>
        <dbReference type="ARBA" id="ARBA00022670"/>
    </source>
</evidence>
<dbReference type="Gene3D" id="1.25.50.20">
    <property type="match status" value="1"/>
</dbReference>
<dbReference type="InterPro" id="IPR050344">
    <property type="entry name" value="Peptidase_M1_aminopeptidases"/>
</dbReference>
<keyword evidence="7 11" id="KW-0862">Zinc</keyword>
<evidence type="ECO:0000256" key="3">
    <source>
        <dbReference type="ARBA" id="ARBA00022622"/>
    </source>
</evidence>
<dbReference type="GO" id="GO:0005615">
    <property type="term" value="C:extracellular space"/>
    <property type="evidence" value="ECO:0007669"/>
    <property type="project" value="TreeGrafter"/>
</dbReference>
<dbReference type="PANTHER" id="PTHR11533:SF299">
    <property type="entry name" value="AMINOPEPTIDASE"/>
    <property type="match status" value="1"/>
</dbReference>
<comment type="subcellular location">
    <subcellularLocation>
        <location evidence="1">Cell membrane</location>
        <topology evidence="1">Lipid-anchor</topology>
        <topology evidence="1">GPI-anchor</topology>
    </subcellularLocation>
</comment>
<evidence type="ECO:0000256" key="1">
    <source>
        <dbReference type="ARBA" id="ARBA00004609"/>
    </source>
</evidence>
<dbReference type="InterPro" id="IPR014782">
    <property type="entry name" value="Peptidase_M1_dom"/>
</dbReference>
<comment type="cofactor">
    <cofactor evidence="11 13">
        <name>Zn(2+)</name>
        <dbReference type="ChEBI" id="CHEBI:29105"/>
    </cofactor>
    <text evidence="11 13">Binds 1 zinc ion per subunit.</text>
</comment>
<accession>A0A8I6RYW4</accession>
<evidence type="ECO:0000256" key="9">
    <source>
        <dbReference type="ARBA" id="ARBA00023288"/>
    </source>
</evidence>
<comment type="similarity">
    <text evidence="2 13">Belongs to the peptidase M1 family.</text>
</comment>
<dbReference type="GO" id="GO:0005886">
    <property type="term" value="C:plasma membrane"/>
    <property type="evidence" value="ECO:0007669"/>
    <property type="project" value="UniProtKB-SubCell"/>
</dbReference>
<dbReference type="GO" id="GO:0008270">
    <property type="term" value="F:zinc ion binding"/>
    <property type="evidence" value="ECO:0007669"/>
    <property type="project" value="UniProtKB-UniRule"/>
</dbReference>
<keyword evidence="4 13" id="KW-0645">Protease</keyword>
<evidence type="ECO:0000256" key="8">
    <source>
        <dbReference type="ARBA" id="ARBA00023049"/>
    </source>
</evidence>
<dbReference type="InterPro" id="IPR034016">
    <property type="entry name" value="M1_APN-typ"/>
</dbReference>
<dbReference type="InterPro" id="IPR001930">
    <property type="entry name" value="Peptidase_M1"/>
</dbReference>
<keyword evidence="3" id="KW-0472">Membrane</keyword>
<feature type="chain" id="PRO_5035302867" description="Aminopeptidase" evidence="14">
    <location>
        <begin position="17"/>
        <end position="895"/>
    </location>
</feature>
<feature type="domain" description="Peptidase M1 membrane alanine aminopeptidase" evidence="15">
    <location>
        <begin position="247"/>
        <end position="453"/>
    </location>
</feature>
<evidence type="ECO:0000313" key="18">
    <source>
        <dbReference type="EnsemblMetazoa" id="XP_014254901.1"/>
    </source>
</evidence>
<evidence type="ECO:0000256" key="10">
    <source>
        <dbReference type="PIRSR" id="PIRSR634016-1"/>
    </source>
</evidence>
<dbReference type="GO" id="GO:0043171">
    <property type="term" value="P:peptide catabolic process"/>
    <property type="evidence" value="ECO:0007669"/>
    <property type="project" value="TreeGrafter"/>
</dbReference>
<dbReference type="InterPro" id="IPR042097">
    <property type="entry name" value="Aminopeptidase_N-like_N_sf"/>
</dbReference>
<evidence type="ECO:0000256" key="5">
    <source>
        <dbReference type="ARBA" id="ARBA00022723"/>
    </source>
</evidence>
<name>A0A8I6RYW4_CIMLE</name>
<dbReference type="Gene3D" id="2.60.40.1730">
    <property type="entry name" value="tricorn interacting facor f3 domain"/>
    <property type="match status" value="1"/>
</dbReference>
<dbReference type="InterPro" id="IPR027268">
    <property type="entry name" value="Peptidase_M4/M1_CTD_sf"/>
</dbReference>
<reference evidence="18" key="1">
    <citation type="submission" date="2022-01" db="UniProtKB">
        <authorList>
            <consortium name="EnsemblMetazoa"/>
        </authorList>
    </citation>
    <scope>IDENTIFICATION</scope>
</reference>
<evidence type="ECO:0000313" key="19">
    <source>
        <dbReference type="Proteomes" id="UP000494040"/>
    </source>
</evidence>
<dbReference type="PRINTS" id="PR00756">
    <property type="entry name" value="ALADIPTASE"/>
</dbReference>
<dbReference type="SUPFAM" id="SSF55486">
    <property type="entry name" value="Metalloproteases ('zincins'), catalytic domain"/>
    <property type="match status" value="1"/>
</dbReference>
<dbReference type="SUPFAM" id="SSF63737">
    <property type="entry name" value="Leukotriene A4 hydrolase N-terminal domain"/>
    <property type="match status" value="1"/>
</dbReference>
<dbReference type="AlphaFoldDB" id="A0A8I6RYW4"/>
<feature type="binding site" evidence="11">
    <location>
        <position position="320"/>
    </location>
    <ligand>
        <name>Zn(2+)</name>
        <dbReference type="ChEBI" id="CHEBI:29105"/>
        <note>catalytic</note>
    </ligand>
</feature>
<keyword evidence="8 13" id="KW-0482">Metalloprotease</keyword>
<dbReference type="OrthoDB" id="6628911at2759"/>
<keyword evidence="5 11" id="KW-0479">Metal-binding</keyword>
<protein>
    <recommendedName>
        <fullName evidence="13">Aminopeptidase</fullName>
        <ecNumber evidence="13">3.4.11.-</ecNumber>
    </recommendedName>
</protein>
<keyword evidence="3" id="KW-0325">Glycoprotein</keyword>
<dbReference type="EnsemblMetazoa" id="XM_014399415.2">
    <property type="protein sequence ID" value="XP_014254901.1"/>
    <property type="gene ID" value="LOC106669733"/>
</dbReference>
<dbReference type="CDD" id="cd09601">
    <property type="entry name" value="M1_APN-Q_like"/>
    <property type="match status" value="1"/>
</dbReference>
<evidence type="ECO:0000256" key="11">
    <source>
        <dbReference type="PIRSR" id="PIRSR634016-3"/>
    </source>
</evidence>
<evidence type="ECO:0000256" key="13">
    <source>
        <dbReference type="RuleBase" id="RU364040"/>
    </source>
</evidence>
<dbReference type="InterPro" id="IPR045357">
    <property type="entry name" value="Aminopeptidase_N-like_N"/>
</dbReference>
<dbReference type="Gene3D" id="1.10.390.10">
    <property type="entry name" value="Neutral Protease Domain 2"/>
    <property type="match status" value="1"/>
</dbReference>
<dbReference type="GO" id="GO:0070006">
    <property type="term" value="F:metalloaminopeptidase activity"/>
    <property type="evidence" value="ECO:0007669"/>
    <property type="project" value="TreeGrafter"/>
</dbReference>
<evidence type="ECO:0000256" key="14">
    <source>
        <dbReference type="SAM" id="SignalP"/>
    </source>
</evidence>
<dbReference type="Pfam" id="PF17900">
    <property type="entry name" value="Peptidase_M1_N"/>
    <property type="match status" value="1"/>
</dbReference>
<evidence type="ECO:0000256" key="2">
    <source>
        <dbReference type="ARBA" id="ARBA00010136"/>
    </source>
</evidence>
<keyword evidence="19" id="KW-1185">Reference proteome</keyword>
<gene>
    <name evidence="18" type="primary">106669733</name>
</gene>
<keyword evidence="6 13" id="KW-0378">Hydrolase</keyword>
<dbReference type="GO" id="GO:0042277">
    <property type="term" value="F:peptide binding"/>
    <property type="evidence" value="ECO:0007669"/>
    <property type="project" value="TreeGrafter"/>
</dbReference>
<dbReference type="GO" id="GO:0005737">
    <property type="term" value="C:cytoplasm"/>
    <property type="evidence" value="ECO:0007669"/>
    <property type="project" value="TreeGrafter"/>
</dbReference>
<dbReference type="GO" id="GO:0006508">
    <property type="term" value="P:proteolysis"/>
    <property type="evidence" value="ECO:0007669"/>
    <property type="project" value="UniProtKB-KW"/>
</dbReference>
<evidence type="ECO:0000256" key="12">
    <source>
        <dbReference type="PIRSR" id="PIRSR634016-4"/>
    </source>
</evidence>
<sequence length="895" mass="102651">MLTALILLLAALETECISNDNDIVVNSYRLWMKLNDTDFSYKGTVSVKFKTMLAPKKLYLNAMGLKVLSSNITVDGLFDFPHKLSSENNKFVVVEGLSPFFNLYHYTLSLEFEGHVSDGLDGFYKGNYADLQGNLWEYALTKFEPDKASFVFPCFDILKLRAPFQLTFTVPEKWTVISNTPSSKVESNEEGWKTITFLETPTMPIYTFAWLVFDNRTFTAVKTKSVGNITYSVYAQNELESAAEFAISVIPELVSKFESFVGIPYAQGNLVKLDCLAIPDLYSYGMESWGIVQFRDYKLLFDEATDTTEVLQDNFLLAAHEITHQWFGNLVTPSEWNFIWLSEGFARYLEYLLVDMIKPEWRLPEQFVTDVLHVAMNDDAPDREWHPLVPQSGGPFFDLITYGKGASILHMVSSFMGREAFQNGVRTFLNTCVNQSGLSNPDELYSSLSKYYGAGGSAPPLVKVLHKWTTSPGFPILNVRRVGDNLEFYQSKSDKTKEEFETWYIPIRVITEQPKSSPMDLFWIGGEADLTFPVKIEDMGKWYLVNPNQTVYSQVNYDENNWKAIKEDMLTNPQLNPLTRSQLVHDAFSLLDSEHLQEDVAFEFIDYLTEETDFIPWKTALRKLQGISVAFYSSKNIETWKWYVRSLIDNLVSSIDFTNLSDDDHPTKLHKTNVMKHACLYEHPICNETLQYYYNNDTALQGSPDMADALMCTMIKYGDTETWETLFTKYKESRLPGEKLMILLNLACTRNEYNLKRLVNETLEPSEVRKEFLTDMFIKVSSFPGGAEIAFRLLVESRDVILKKAKFVTVPSLFYTVLYGGVDSSLIQKLEEFNNENHIGINIDDAKKILKQRQIVEARVCKYLKCPYKVSSGVRLDLNLFIYLVAFSLLLFSLR</sequence>
<keyword evidence="14" id="KW-0732">Signal</keyword>
<dbReference type="KEGG" id="clec:106669733"/>
<evidence type="ECO:0000256" key="6">
    <source>
        <dbReference type="ARBA" id="ARBA00022801"/>
    </source>
</evidence>
<dbReference type="GO" id="GO:0098552">
    <property type="term" value="C:side of membrane"/>
    <property type="evidence" value="ECO:0007669"/>
    <property type="project" value="UniProtKB-KW"/>
</dbReference>
<dbReference type="Pfam" id="PF11838">
    <property type="entry name" value="ERAP1_C"/>
    <property type="match status" value="1"/>
</dbReference>
<feature type="site" description="Transition state stabilizer" evidence="12">
    <location>
        <position position="402"/>
    </location>
</feature>
<dbReference type="Gene3D" id="2.60.40.1910">
    <property type="match status" value="1"/>
</dbReference>
<dbReference type="PANTHER" id="PTHR11533">
    <property type="entry name" value="PROTEASE M1 ZINC METALLOPROTEASE"/>
    <property type="match status" value="1"/>
</dbReference>
<dbReference type="EC" id="3.4.11.-" evidence="13"/>
<feature type="domain" description="ERAP1-like C-terminal" evidence="16">
    <location>
        <begin position="542"/>
        <end position="837"/>
    </location>
</feature>
<dbReference type="InterPro" id="IPR024571">
    <property type="entry name" value="ERAP1-like_C_dom"/>
</dbReference>
<keyword evidence="13" id="KW-0031">Aminopeptidase</keyword>
<feature type="domain" description="Aminopeptidase N-like N-terminal" evidence="17">
    <location>
        <begin position="26"/>
        <end position="206"/>
    </location>
</feature>
<dbReference type="Pfam" id="PF01433">
    <property type="entry name" value="Peptidase_M1"/>
    <property type="match status" value="1"/>
</dbReference>
<keyword evidence="3" id="KW-0336">GPI-anchor</keyword>
<feature type="binding site" evidence="11">
    <location>
        <position position="343"/>
    </location>
    <ligand>
        <name>Zn(2+)</name>
        <dbReference type="ChEBI" id="CHEBI:29105"/>
        <note>catalytic</note>
    </ligand>
</feature>
<feature type="binding site" evidence="11">
    <location>
        <position position="324"/>
    </location>
    <ligand>
        <name>Zn(2+)</name>
        <dbReference type="ChEBI" id="CHEBI:29105"/>
        <note>catalytic</note>
    </ligand>
</feature>
<evidence type="ECO:0000259" key="17">
    <source>
        <dbReference type="Pfam" id="PF17900"/>
    </source>
</evidence>
<feature type="signal peptide" evidence="14">
    <location>
        <begin position="1"/>
        <end position="16"/>
    </location>
</feature>
<dbReference type="Proteomes" id="UP000494040">
    <property type="component" value="Unassembled WGS sequence"/>
</dbReference>
<keyword evidence="9" id="KW-0449">Lipoprotein</keyword>
<feature type="active site" description="Proton acceptor" evidence="10">
    <location>
        <position position="321"/>
    </location>
</feature>
<evidence type="ECO:0000256" key="7">
    <source>
        <dbReference type="ARBA" id="ARBA00022833"/>
    </source>
</evidence>
<organism evidence="18 19">
    <name type="scientific">Cimex lectularius</name>
    <name type="common">Bed bug</name>
    <name type="synonym">Acanthia lectularia</name>
    <dbReference type="NCBI Taxonomy" id="79782"/>
    <lineage>
        <taxon>Eukaryota</taxon>
        <taxon>Metazoa</taxon>
        <taxon>Ecdysozoa</taxon>
        <taxon>Arthropoda</taxon>
        <taxon>Hexapoda</taxon>
        <taxon>Insecta</taxon>
        <taxon>Pterygota</taxon>
        <taxon>Neoptera</taxon>
        <taxon>Paraneoptera</taxon>
        <taxon>Hemiptera</taxon>
        <taxon>Heteroptera</taxon>
        <taxon>Panheteroptera</taxon>
        <taxon>Cimicomorpha</taxon>
        <taxon>Cimicidae</taxon>
        <taxon>Cimex</taxon>
    </lineage>
</organism>